<dbReference type="InterPro" id="IPR036430">
    <property type="entry name" value="RNase_T2-like_sf"/>
</dbReference>
<dbReference type="Proteomes" id="UP000053317">
    <property type="component" value="Unassembled WGS sequence"/>
</dbReference>
<reference evidence="7 8" key="2">
    <citation type="submission" date="2015-05" db="EMBL/GenBank/DDBJ databases">
        <authorList>
            <person name="Morales-Cruz A."/>
            <person name="Amrine K.C."/>
            <person name="Cantu D."/>
        </authorList>
    </citation>
    <scope>NUCLEOTIDE SEQUENCE [LARGE SCALE GENOMIC DNA]</scope>
    <source>
        <strain evidence="7">UCRPC4</strain>
    </source>
</reference>
<evidence type="ECO:0000313" key="8">
    <source>
        <dbReference type="Proteomes" id="UP000053317"/>
    </source>
</evidence>
<dbReference type="GO" id="GO:0005576">
    <property type="term" value="C:extracellular region"/>
    <property type="evidence" value="ECO:0007669"/>
    <property type="project" value="TreeGrafter"/>
</dbReference>
<evidence type="ECO:0000256" key="2">
    <source>
        <dbReference type="ARBA" id="ARBA00012571"/>
    </source>
</evidence>
<gene>
    <name evidence="7" type="ORF">UCRPC4_g05538</name>
</gene>
<dbReference type="EMBL" id="LCWF01000145">
    <property type="protein sequence ID" value="KKY17477.1"/>
    <property type="molecule type" value="Genomic_DNA"/>
</dbReference>
<dbReference type="GO" id="GO:0033897">
    <property type="term" value="F:ribonuclease T2 activity"/>
    <property type="evidence" value="ECO:0007669"/>
    <property type="project" value="UniProtKB-EC"/>
</dbReference>
<dbReference type="OrthoDB" id="435754at2759"/>
<keyword evidence="3" id="KW-0540">Nuclease</keyword>
<dbReference type="PROSITE" id="PS00531">
    <property type="entry name" value="RNASE_T2_2"/>
    <property type="match status" value="1"/>
</dbReference>
<dbReference type="SUPFAM" id="SSF55895">
    <property type="entry name" value="Ribonuclease Rh-like"/>
    <property type="match status" value="1"/>
</dbReference>
<dbReference type="EC" id="4.6.1.19" evidence="2"/>
<comment type="caution">
    <text evidence="7">The sequence shown here is derived from an EMBL/GenBank/DDBJ whole genome shotgun (WGS) entry which is preliminary data.</text>
</comment>
<evidence type="ECO:0000256" key="5">
    <source>
        <dbReference type="SAM" id="MobiDB-lite"/>
    </source>
</evidence>
<dbReference type="Gene3D" id="3.90.730.10">
    <property type="entry name" value="Ribonuclease T2-like"/>
    <property type="match status" value="1"/>
</dbReference>
<evidence type="ECO:0000313" key="7">
    <source>
        <dbReference type="EMBL" id="KKY17477.1"/>
    </source>
</evidence>
<keyword evidence="3" id="KW-0378">Hydrolase</keyword>
<evidence type="ECO:0000256" key="4">
    <source>
        <dbReference type="RuleBase" id="RU004328"/>
    </source>
</evidence>
<dbReference type="Pfam" id="PF00445">
    <property type="entry name" value="Ribonuclease_T2"/>
    <property type="match status" value="1"/>
</dbReference>
<evidence type="ECO:0000256" key="6">
    <source>
        <dbReference type="SAM" id="SignalP"/>
    </source>
</evidence>
<dbReference type="InterPro" id="IPR018188">
    <property type="entry name" value="RNase_T2_His_AS_1"/>
</dbReference>
<dbReference type="InterPro" id="IPR001568">
    <property type="entry name" value="RNase_T2-like"/>
</dbReference>
<feature type="region of interest" description="Disordered" evidence="5">
    <location>
        <begin position="140"/>
        <end position="159"/>
    </location>
</feature>
<accession>A0A0G2E337</accession>
<keyword evidence="3" id="KW-0255">Endonuclease</keyword>
<dbReference type="GO" id="GO:0006401">
    <property type="term" value="P:RNA catabolic process"/>
    <property type="evidence" value="ECO:0007669"/>
    <property type="project" value="TreeGrafter"/>
</dbReference>
<keyword evidence="6" id="KW-0732">Signal</keyword>
<feature type="chain" id="PRO_5002543205" description="ribonuclease T2" evidence="6">
    <location>
        <begin position="19"/>
        <end position="317"/>
    </location>
</feature>
<dbReference type="GO" id="GO:0003723">
    <property type="term" value="F:RNA binding"/>
    <property type="evidence" value="ECO:0007669"/>
    <property type="project" value="InterPro"/>
</dbReference>
<comment type="similarity">
    <text evidence="1 4">Belongs to the RNase T2 family.</text>
</comment>
<evidence type="ECO:0000256" key="1">
    <source>
        <dbReference type="ARBA" id="ARBA00007469"/>
    </source>
</evidence>
<evidence type="ECO:0000256" key="3">
    <source>
        <dbReference type="ARBA" id="ARBA00022759"/>
    </source>
</evidence>
<organism evidence="7 8">
    <name type="scientific">Phaeomoniella chlamydospora</name>
    <name type="common">Phaeoacremonium chlamydosporum</name>
    <dbReference type="NCBI Taxonomy" id="158046"/>
    <lineage>
        <taxon>Eukaryota</taxon>
        <taxon>Fungi</taxon>
        <taxon>Dikarya</taxon>
        <taxon>Ascomycota</taxon>
        <taxon>Pezizomycotina</taxon>
        <taxon>Eurotiomycetes</taxon>
        <taxon>Chaetothyriomycetidae</taxon>
        <taxon>Phaeomoniellales</taxon>
        <taxon>Phaeomoniellaceae</taxon>
        <taxon>Phaeomoniella</taxon>
    </lineage>
</organism>
<protein>
    <recommendedName>
        <fullName evidence="2">ribonuclease T2</fullName>
        <ecNumber evidence="2">4.6.1.19</ecNumber>
    </recommendedName>
</protein>
<dbReference type="InterPro" id="IPR033130">
    <property type="entry name" value="RNase_T2_His_AS_2"/>
</dbReference>
<dbReference type="AlphaFoldDB" id="A0A0G2E337"/>
<dbReference type="PANTHER" id="PTHR11240:SF17">
    <property type="entry name" value="RIBONUCLEASE T2"/>
    <property type="match status" value="1"/>
</dbReference>
<reference evidence="7 8" key="1">
    <citation type="submission" date="2015-05" db="EMBL/GenBank/DDBJ databases">
        <title>Distinctive expansion of gene families associated with plant cell wall degradation and secondary metabolism in the genomes of grapevine trunk pathogens.</title>
        <authorList>
            <person name="Lawrence D.P."/>
            <person name="Travadon R."/>
            <person name="Rolshausen P.E."/>
            <person name="Baumgartner K."/>
        </authorList>
    </citation>
    <scope>NUCLEOTIDE SEQUENCE [LARGE SCALE GENOMIC DNA]</scope>
    <source>
        <strain evidence="7">UCRPC4</strain>
    </source>
</reference>
<proteinExistence type="inferred from homology"/>
<name>A0A0G2E337_PHACM</name>
<dbReference type="PANTHER" id="PTHR11240">
    <property type="entry name" value="RIBONUCLEASE T2"/>
    <property type="match status" value="1"/>
</dbReference>
<keyword evidence="8" id="KW-1185">Reference proteome</keyword>
<feature type="compositionally biased region" description="Low complexity" evidence="5">
    <location>
        <begin position="145"/>
        <end position="155"/>
    </location>
</feature>
<feature type="signal peptide" evidence="6">
    <location>
        <begin position="1"/>
        <end position="18"/>
    </location>
</feature>
<dbReference type="PROSITE" id="PS00530">
    <property type="entry name" value="RNASE_T2_1"/>
    <property type="match status" value="1"/>
</dbReference>
<sequence>MRHAIVAGLAGLLGFATASLYGESNLNHTCVLGKSDRASDTSMSPERSVSHFDRQADKVTPSYLDKPLLSCPSQDPNAVDTCCVETYGGLLLATQFWSTYTGLESEGQLLPPDSWTLHGLWPDFCNGSYTQYCDLSRQYDPDPSPNTTTGTSSGTPVPPYEGPPISTFIEAFGLYDLLDWMNKYWINQGDPNWHLWAHEFSKHATCFSTFDLPCYGPKYVNHSDVIEYFETAIKFELRLPTWDWLSAAGITPSNTTRYTYADIESTLTKKFGATPYIGCTGPRFNSTTAGAGTNDRGYTILDEVWSKADPKKEFPSP</sequence>